<dbReference type="AlphaFoldDB" id="A0A9R1XRZ7"/>
<keyword evidence="3" id="KW-1185">Reference proteome</keyword>
<accession>A0A9R1XRZ7</accession>
<evidence type="ECO:0000313" key="3">
    <source>
        <dbReference type="Proteomes" id="UP000235145"/>
    </source>
</evidence>
<sequence length="187" mass="21156">MIQGRPSLFRLQAIPSTIHGTVKFKTTNGALIVTTHNTQAKPLTAIAAWATTHITRKRRITTTNTHTVKHKRTNIHTQYKKKGRQPQANNPGGGGDCNIIATPKTSRIVIMNTKKGWTSMSVPTCLRTARAHSMEKKEMKEQTCGVTKLDWKHKQGTTNTRAERISNYPKKEDVDRRRTTTIRVCNW</sequence>
<evidence type="ECO:0000256" key="1">
    <source>
        <dbReference type="SAM" id="MobiDB-lite"/>
    </source>
</evidence>
<reference evidence="2 3" key="1">
    <citation type="journal article" date="2017" name="Nat. Commun.">
        <title>Genome assembly with in vitro proximity ligation data and whole-genome triplication in lettuce.</title>
        <authorList>
            <person name="Reyes-Chin-Wo S."/>
            <person name="Wang Z."/>
            <person name="Yang X."/>
            <person name="Kozik A."/>
            <person name="Arikit S."/>
            <person name="Song C."/>
            <person name="Xia L."/>
            <person name="Froenicke L."/>
            <person name="Lavelle D.O."/>
            <person name="Truco M.J."/>
            <person name="Xia R."/>
            <person name="Zhu S."/>
            <person name="Xu C."/>
            <person name="Xu H."/>
            <person name="Xu X."/>
            <person name="Cox K."/>
            <person name="Korf I."/>
            <person name="Meyers B.C."/>
            <person name="Michelmore R.W."/>
        </authorList>
    </citation>
    <scope>NUCLEOTIDE SEQUENCE [LARGE SCALE GENOMIC DNA]</scope>
    <source>
        <strain evidence="3">cv. Salinas</strain>
        <tissue evidence="2">Seedlings</tissue>
    </source>
</reference>
<name>A0A9R1XRZ7_LACSA</name>
<comment type="caution">
    <text evidence="2">The sequence shown here is derived from an EMBL/GenBank/DDBJ whole genome shotgun (WGS) entry which is preliminary data.</text>
</comment>
<gene>
    <name evidence="2" type="ORF">LSAT_V11C200066490</name>
</gene>
<feature type="region of interest" description="Disordered" evidence="1">
    <location>
        <begin position="78"/>
        <end position="98"/>
    </location>
</feature>
<organism evidence="2 3">
    <name type="scientific">Lactuca sativa</name>
    <name type="common">Garden lettuce</name>
    <dbReference type="NCBI Taxonomy" id="4236"/>
    <lineage>
        <taxon>Eukaryota</taxon>
        <taxon>Viridiplantae</taxon>
        <taxon>Streptophyta</taxon>
        <taxon>Embryophyta</taxon>
        <taxon>Tracheophyta</taxon>
        <taxon>Spermatophyta</taxon>
        <taxon>Magnoliopsida</taxon>
        <taxon>eudicotyledons</taxon>
        <taxon>Gunneridae</taxon>
        <taxon>Pentapetalae</taxon>
        <taxon>asterids</taxon>
        <taxon>campanulids</taxon>
        <taxon>Asterales</taxon>
        <taxon>Asteraceae</taxon>
        <taxon>Cichorioideae</taxon>
        <taxon>Cichorieae</taxon>
        <taxon>Lactucinae</taxon>
        <taxon>Lactuca</taxon>
    </lineage>
</organism>
<dbReference type="EMBL" id="NBSK02000002">
    <property type="protein sequence ID" value="KAJ0223299.1"/>
    <property type="molecule type" value="Genomic_DNA"/>
</dbReference>
<proteinExistence type="predicted"/>
<protein>
    <submittedName>
        <fullName evidence="2">Uncharacterized protein</fullName>
    </submittedName>
</protein>
<dbReference type="Proteomes" id="UP000235145">
    <property type="component" value="Unassembled WGS sequence"/>
</dbReference>
<evidence type="ECO:0000313" key="2">
    <source>
        <dbReference type="EMBL" id="KAJ0223299.1"/>
    </source>
</evidence>